<feature type="repeat" description="WD" evidence="4">
    <location>
        <begin position="575"/>
        <end position="600"/>
    </location>
</feature>
<dbReference type="InterPro" id="IPR036322">
    <property type="entry name" value="WD40_repeat_dom_sf"/>
</dbReference>
<evidence type="ECO:0000256" key="3">
    <source>
        <dbReference type="ARBA" id="ARBA00022737"/>
    </source>
</evidence>
<dbReference type="SMART" id="SM00320">
    <property type="entry name" value="WD40"/>
    <property type="match status" value="7"/>
</dbReference>
<dbReference type="AlphaFoldDB" id="A0A6A5VPH1"/>
<dbReference type="Proteomes" id="UP000800036">
    <property type="component" value="Unassembled WGS sequence"/>
</dbReference>
<feature type="compositionally biased region" description="Polar residues" evidence="5">
    <location>
        <begin position="1"/>
        <end position="29"/>
    </location>
</feature>
<dbReference type="Gene3D" id="2.130.10.10">
    <property type="entry name" value="YVTN repeat-like/Quinoprotein amine dehydrogenase"/>
    <property type="match status" value="1"/>
</dbReference>
<name>A0A6A5VPH1_9PLEO</name>
<dbReference type="GO" id="GO:0031929">
    <property type="term" value="P:TOR signaling"/>
    <property type="evidence" value="ECO:0007669"/>
    <property type="project" value="InterPro"/>
</dbReference>
<dbReference type="InterPro" id="IPR019775">
    <property type="entry name" value="WD40_repeat_CS"/>
</dbReference>
<accession>A0A6A5VPH1</accession>
<dbReference type="SUPFAM" id="SSF50978">
    <property type="entry name" value="WD40 repeat-like"/>
    <property type="match status" value="1"/>
</dbReference>
<feature type="repeat" description="WD" evidence="4">
    <location>
        <begin position="845"/>
        <end position="879"/>
    </location>
</feature>
<dbReference type="OrthoDB" id="10248252at2759"/>
<keyword evidence="3" id="KW-0677">Repeat</keyword>
<dbReference type="PROSITE" id="PS50082">
    <property type="entry name" value="WD_REPEATS_2"/>
    <property type="match status" value="2"/>
</dbReference>
<feature type="region of interest" description="Disordered" evidence="5">
    <location>
        <begin position="1"/>
        <end position="61"/>
    </location>
</feature>
<feature type="region of interest" description="Disordered" evidence="5">
    <location>
        <begin position="188"/>
        <end position="223"/>
    </location>
</feature>
<reference evidence="6" key="1">
    <citation type="journal article" date="2020" name="Stud. Mycol.">
        <title>101 Dothideomycetes genomes: a test case for predicting lifestyles and emergence of pathogens.</title>
        <authorList>
            <person name="Haridas S."/>
            <person name="Albert R."/>
            <person name="Binder M."/>
            <person name="Bloem J."/>
            <person name="Labutti K."/>
            <person name="Salamov A."/>
            <person name="Andreopoulos B."/>
            <person name="Baker S."/>
            <person name="Barry K."/>
            <person name="Bills G."/>
            <person name="Bluhm B."/>
            <person name="Cannon C."/>
            <person name="Castanera R."/>
            <person name="Culley D."/>
            <person name="Daum C."/>
            <person name="Ezra D."/>
            <person name="Gonzalez J."/>
            <person name="Henrissat B."/>
            <person name="Kuo A."/>
            <person name="Liang C."/>
            <person name="Lipzen A."/>
            <person name="Lutzoni F."/>
            <person name="Magnuson J."/>
            <person name="Mondo S."/>
            <person name="Nolan M."/>
            <person name="Ohm R."/>
            <person name="Pangilinan J."/>
            <person name="Park H.-J."/>
            <person name="Ramirez L."/>
            <person name="Alfaro M."/>
            <person name="Sun H."/>
            <person name="Tritt A."/>
            <person name="Yoshinaga Y."/>
            <person name="Zwiers L.-H."/>
            <person name="Turgeon B."/>
            <person name="Goodwin S."/>
            <person name="Spatafora J."/>
            <person name="Crous P."/>
            <person name="Grigoriev I."/>
        </authorList>
    </citation>
    <scope>NUCLEOTIDE SEQUENCE</scope>
    <source>
        <strain evidence="6">CBS 107.79</strain>
    </source>
</reference>
<dbReference type="PROSITE" id="PS50294">
    <property type="entry name" value="WD_REPEATS_REGION"/>
    <property type="match status" value="1"/>
</dbReference>
<evidence type="ECO:0000256" key="2">
    <source>
        <dbReference type="ARBA" id="ARBA00022574"/>
    </source>
</evidence>
<evidence type="ECO:0000256" key="5">
    <source>
        <dbReference type="SAM" id="MobiDB-lite"/>
    </source>
</evidence>
<dbReference type="EMBL" id="ML976658">
    <property type="protein sequence ID" value="KAF1979181.1"/>
    <property type="molecule type" value="Genomic_DNA"/>
</dbReference>
<dbReference type="GO" id="GO:0032956">
    <property type="term" value="P:regulation of actin cytoskeleton organization"/>
    <property type="evidence" value="ECO:0007669"/>
    <property type="project" value="TreeGrafter"/>
</dbReference>
<evidence type="ECO:0000256" key="1">
    <source>
        <dbReference type="ARBA" id="ARBA00009890"/>
    </source>
</evidence>
<evidence type="ECO:0000313" key="7">
    <source>
        <dbReference type="Proteomes" id="UP000800036"/>
    </source>
</evidence>
<dbReference type="InterPro" id="IPR015943">
    <property type="entry name" value="WD40/YVTN_repeat-like_dom_sf"/>
</dbReference>
<dbReference type="GO" id="GO:0031931">
    <property type="term" value="C:TORC1 complex"/>
    <property type="evidence" value="ECO:0007669"/>
    <property type="project" value="InterPro"/>
</dbReference>
<keyword evidence="2 4" id="KW-0853">WD repeat</keyword>
<feature type="compositionally biased region" description="Polar residues" evidence="5">
    <location>
        <begin position="206"/>
        <end position="217"/>
    </location>
</feature>
<keyword evidence="7" id="KW-1185">Reference proteome</keyword>
<evidence type="ECO:0000313" key="6">
    <source>
        <dbReference type="EMBL" id="KAF1979181.1"/>
    </source>
</evidence>
<comment type="similarity">
    <text evidence="1">Belongs to the WD repeat LST8 family.</text>
</comment>
<evidence type="ECO:0000256" key="4">
    <source>
        <dbReference type="PROSITE-ProRule" id="PRU00221"/>
    </source>
</evidence>
<dbReference type="PANTHER" id="PTHR19842">
    <property type="entry name" value="G BETA-LIKE PROTEIN GBL"/>
    <property type="match status" value="1"/>
</dbReference>
<protein>
    <submittedName>
        <fullName evidence="6">WD40 repeat-like protein</fullName>
    </submittedName>
</protein>
<gene>
    <name evidence="6" type="ORF">BU23DRAFT_447932</name>
</gene>
<proteinExistence type="inferred from homology"/>
<dbReference type="InterPro" id="IPR001680">
    <property type="entry name" value="WD40_rpt"/>
</dbReference>
<dbReference type="PROSITE" id="PS00678">
    <property type="entry name" value="WD_REPEATS_1"/>
    <property type="match status" value="1"/>
</dbReference>
<dbReference type="PANTHER" id="PTHR19842:SF2">
    <property type="entry name" value="WD REPEAT PROTEIN (AFU_ORTHOLOGUE AFUA_5G04300)"/>
    <property type="match status" value="1"/>
</dbReference>
<feature type="compositionally biased region" description="Polar residues" evidence="5">
    <location>
        <begin position="47"/>
        <end position="61"/>
    </location>
</feature>
<sequence>MARNIQFQPAQNKDTRTASAPQSLFNAGSPSAPARSDRDSVYSDSDTPNARASLSRKQSASSVPAARSVIATIEQTSARPKWTGGLSEAEAHLLIFLKEVNKLRWTEITEKFQEHYPHRSYGVLQTNYSQKINRRDRTQDPPALILPACYAAETRISWDEVHAGPSRPNDHSRQRKRDVEILREQLRHQTQPSALPAWSAAVESLQEPSSGAESSSLAKRPRRAVPVKNYTWPKRNTLPRDESFDGVDHDMLESVEDRLVQSESPEDLVPAPEKAIAVDNEPLSVEFEEDDASLGLITQSRNAASNPQHLPYLSSPQRSSLQDATRGLEWDQLVSRNWQGTLIHVDFSPAELTLVEGALTRLVDSPRALRVPGQQRRLQRLLSGLTEPKFLRLTNALRSKLPSRDRRSIEAFLYDARDGRIRSRDPRVERMAAARPDQSFSSDAKLSVSSMIRRRETDVQSHRGWSSGTRPLSYQLKNKVQDSLGPVSSYTGASSDVHAVAWSIDGQCFAAGAICVDDPHSLQYNRSNNLLYGDVSYNTINELGKHHVMRPKPESGPNSTHAMYSSQDPKLYKTVTSVAFSPNGRYLFSSGYDQNVAVWETKYDGSQPTELVALHHKAEVTMMTVNSVGVLATGTEKCTGNAVKVIRLNDDDPSEAPATINFQSAKASERLDMKIKPIALHFSPRYENFLLGGFGASARQDGRDIAGDICLWDIDGQATLSIWGSGKNVFDLSFHPRQRWFAVGTVAGQNTNRGTRSTVRLYDEHNGGQHSKFSMSMELECRAQDINDVVWCPGDDFLLAAGCTSGRAYVWDVRNPNHFLRELAHGSSLMPLDEDIDRELTDTGVRFLTWGDNATRLYTGSSDGVVKVWNVVRSEEETFVKDLITLDSGIMSGAFSPDRSRLLLGEVNGSVNVLEVGRDDCSLKDAEKMRFIPYNGDFDDMQSTQSTTAADMDSGFATAKDLLETGQMVTVPMGGLPIRQAVQGPAYAGPFDTGVDAPFLREQALEMQLKMAETPASHCSIPTCQEAVSKITSEESGDSGRSADRIPDALRLQWETPPSHLAAVPGKTHCSNCGRTARPSPSSDEVFCERCAFSCFRCGAINQIAASTEIIQCYGCECVWDIGALGYDLVPTDKPGWAHSATAANFSGVPRLDGYSRELREARREAKSPLCESKTSFGDEMNALTDYYFSLAIDRPESPPL</sequence>
<dbReference type="InterPro" id="IPR037588">
    <property type="entry name" value="MLST8"/>
</dbReference>
<organism evidence="6 7">
    <name type="scientific">Bimuria novae-zelandiae CBS 107.79</name>
    <dbReference type="NCBI Taxonomy" id="1447943"/>
    <lineage>
        <taxon>Eukaryota</taxon>
        <taxon>Fungi</taxon>
        <taxon>Dikarya</taxon>
        <taxon>Ascomycota</taxon>
        <taxon>Pezizomycotina</taxon>
        <taxon>Dothideomycetes</taxon>
        <taxon>Pleosporomycetidae</taxon>
        <taxon>Pleosporales</taxon>
        <taxon>Massarineae</taxon>
        <taxon>Didymosphaeriaceae</taxon>
        <taxon>Bimuria</taxon>
    </lineage>
</organism>
<dbReference type="GO" id="GO:0031932">
    <property type="term" value="C:TORC2 complex"/>
    <property type="evidence" value="ECO:0007669"/>
    <property type="project" value="InterPro"/>
</dbReference>
<dbReference type="Pfam" id="PF00400">
    <property type="entry name" value="WD40"/>
    <property type="match status" value="3"/>
</dbReference>